<dbReference type="Gene3D" id="1.20.870.10">
    <property type="entry name" value="Son of sevenless (SoS) protein Chain: S domain 1"/>
    <property type="match status" value="1"/>
</dbReference>
<dbReference type="GeneID" id="14921361"/>
<evidence type="ECO:0000313" key="7">
    <source>
        <dbReference type="Proteomes" id="UP000011083"/>
    </source>
</evidence>
<evidence type="ECO:0000259" key="4">
    <source>
        <dbReference type="PROSITE" id="PS50009"/>
    </source>
</evidence>
<feature type="compositionally biased region" description="Low complexity" evidence="3">
    <location>
        <begin position="433"/>
        <end position="447"/>
    </location>
</feature>
<dbReference type="InterPro" id="IPR000651">
    <property type="entry name" value="Ras-like_Gua-exchang_fac_N"/>
</dbReference>
<dbReference type="SMART" id="SM00229">
    <property type="entry name" value="RasGEFN"/>
    <property type="match status" value="1"/>
</dbReference>
<feature type="compositionally biased region" description="Basic and acidic residues" evidence="3">
    <location>
        <begin position="132"/>
        <end position="144"/>
    </location>
</feature>
<reference evidence="6 7" key="1">
    <citation type="journal article" date="2013" name="Genome Biol.">
        <title>Genome of Acanthamoeba castellanii highlights extensive lateral gene transfer and early evolution of tyrosine kinase signaling.</title>
        <authorList>
            <person name="Clarke M."/>
            <person name="Lohan A.J."/>
            <person name="Liu B."/>
            <person name="Lagkouvardos I."/>
            <person name="Roy S."/>
            <person name="Zafar N."/>
            <person name="Bertelli C."/>
            <person name="Schilde C."/>
            <person name="Kianianmomeni A."/>
            <person name="Burglin T.R."/>
            <person name="Frech C."/>
            <person name="Turcotte B."/>
            <person name="Kopec K.O."/>
            <person name="Synnott J.M."/>
            <person name="Choo C."/>
            <person name="Paponov I."/>
            <person name="Finkler A."/>
            <person name="Soon Heng Tan C."/>
            <person name="Hutchins A.P."/>
            <person name="Weinmeier T."/>
            <person name="Rattei T."/>
            <person name="Chu J.S."/>
            <person name="Gimenez G."/>
            <person name="Irimia M."/>
            <person name="Rigden D.J."/>
            <person name="Fitzpatrick D.A."/>
            <person name="Lorenzo-Morales J."/>
            <person name="Bateman A."/>
            <person name="Chiu C.H."/>
            <person name="Tang P."/>
            <person name="Hegemann P."/>
            <person name="Fromm H."/>
            <person name="Raoult D."/>
            <person name="Greub G."/>
            <person name="Miranda-Saavedra D."/>
            <person name="Chen N."/>
            <person name="Nash P."/>
            <person name="Ginger M.L."/>
            <person name="Horn M."/>
            <person name="Schaap P."/>
            <person name="Caler L."/>
            <person name="Loftus B."/>
        </authorList>
    </citation>
    <scope>NUCLEOTIDE SEQUENCE [LARGE SCALE GENOMIC DNA]</scope>
    <source>
        <strain evidence="6 7">Neff</strain>
    </source>
</reference>
<dbReference type="InterPro" id="IPR036964">
    <property type="entry name" value="RASGEF_cat_dom_sf"/>
</dbReference>
<feature type="region of interest" description="Disordered" evidence="3">
    <location>
        <begin position="520"/>
        <end position="548"/>
    </location>
</feature>
<feature type="compositionally biased region" description="Acidic residues" evidence="3">
    <location>
        <begin position="740"/>
        <end position="759"/>
    </location>
</feature>
<feature type="domain" description="N-terminal Ras-GEF" evidence="5">
    <location>
        <begin position="835"/>
        <end position="966"/>
    </location>
</feature>
<evidence type="ECO:0000259" key="5">
    <source>
        <dbReference type="PROSITE" id="PS50212"/>
    </source>
</evidence>
<feature type="region of interest" description="Disordered" evidence="3">
    <location>
        <begin position="1179"/>
        <end position="1249"/>
    </location>
</feature>
<dbReference type="SUPFAM" id="SSF48366">
    <property type="entry name" value="Ras GEF"/>
    <property type="match status" value="1"/>
</dbReference>
<evidence type="ECO:0000256" key="3">
    <source>
        <dbReference type="SAM" id="MobiDB-lite"/>
    </source>
</evidence>
<dbReference type="InterPro" id="IPR008937">
    <property type="entry name" value="Ras-like_GEF"/>
</dbReference>
<proteinExistence type="predicted"/>
<feature type="region of interest" description="Disordered" evidence="3">
    <location>
        <begin position="699"/>
        <end position="767"/>
    </location>
</feature>
<keyword evidence="1 2" id="KW-0344">Guanine-nucleotide releasing factor</keyword>
<dbReference type="VEuPathDB" id="AmoebaDB:ACA1_098690"/>
<sequence>MDEPKDNRKKSGGTTWRTNVLLGGSKEKERDKEKDKDRDKEQTLQRKNNPLYAVRELPARQPPTLTVSTAAADGNDDKKRETVNPAYGMSTLRGVRRLEVVDMSSDSDNVEIAPKQRTRLCTGPSKAGVIRQPEELGSGREAKPGDTPPRARAPLRKSGSPTPHSTARGLTRYNSEKKLNNNDVAAAAGNEREERAKLIKKLRSEIQQQQRYEQERARMSSAIDALILSIFGEEDKNGDRAWARMGVRRHVDQSVGGGAALDHGMPGMPAAAEGMVDDILDGLLGKRDNLEPADTTGGWAGLRLVPVRPPGWLTAGGGEDDDVGFTGGGKFGWLDLARAGKEARDRTSTVDYMVDDMIFGAIAVTQPPAAQTQYLALPAPSSPTVRPKSLSAWERSYPSLAVAASMNRATSERSILNTSDLRTEEHLVDHEVTSPTSASTTHAPTVVLADDNNSSSLVFEGPRAMPPSPPRPGSPSAQPPPTSAGSPASEFLAGFNPELRSLPHHILVAIRSQQELRGLKLDEDGAGSGAGRRRRENKSVATNGQVRRTKSERFLSSWDYSAQQIYKTNSGFVSTLVSGPVLEERPRDEAALEVVQEIATAHSAVAVSSLSMGRHRRSPVVRDAAITRRTSHSSTIFAAAGQMAGASSASSASARCPSFIYGSSYTDSSSLASSFADSSSAGFLSSCSSTYNHTLSLGSRTSSFSTTDLSDSETPSTDLLSEANIDSCLSETADSVDNSEASDDDAEPDEEDDDGEPYNDDNGVRGASLRLPQHQWYAREIIGAGSGIGRGGGGYKKNTHKDEQELSPEEQALLADFQRQLDDFLQKRVTEVKYVDRAPVSGTVDGLVAALFHDDDAMDPLYVDLFLAAHRYFIGPRDLLARLQDMYVRVPLTTRLSKKHKHLRSQLLHIRLRVVTILKKWLELFYSDFSADPALLKDLEAFEKLMSGLGGKSLHWQAILRISRAKAQLKQDKVKRAALKREAPKPLVPRQLQSPSLLDFHPLEVARQLALIDWELFAAIPHQEFIAKAWDSPALSPVSQKWINHYEQGINWVATEIVMTPNPKQRAIVIQRFIEIAECCLSLNNFNGTIQIISALGTHFVVRLKTAWKGVPPKYTAKLRALEELVIPADGYARLKVYMAELSPPLVPYHQLLHHDLSAIDDRNASFVSLAHSSGAIASRDAKRRGGGGGSGSEKVRKDSGEEASGQGGQGRKNSKKAEATGDGGLSGSGSSIGAAASSAEPQGGTTTSALSLSSSALALGGSGSGIGGGKAVSARSNSGGGGAAGAAAVWVNFEKMALMGHALLEIATLQSTPLQLEEVAVIRQYLVSPPVVLSDRNLGLRSRSCEPAQESPIYAVRRRNSKDKDKLREDSKRIRQSSIRGVGLSLSAAVKKTFTDKKKTG</sequence>
<evidence type="ECO:0000313" key="6">
    <source>
        <dbReference type="EMBL" id="ELR20503.1"/>
    </source>
</evidence>
<feature type="compositionally biased region" description="Low complexity" evidence="3">
    <location>
        <begin position="699"/>
        <end position="714"/>
    </location>
</feature>
<dbReference type="GO" id="GO:0005886">
    <property type="term" value="C:plasma membrane"/>
    <property type="evidence" value="ECO:0007669"/>
    <property type="project" value="TreeGrafter"/>
</dbReference>
<feature type="region of interest" description="Disordered" evidence="3">
    <location>
        <begin position="430"/>
        <end position="491"/>
    </location>
</feature>
<dbReference type="InterPro" id="IPR001895">
    <property type="entry name" value="RASGEF_cat_dom"/>
</dbReference>
<feature type="compositionally biased region" description="Pro residues" evidence="3">
    <location>
        <begin position="464"/>
        <end position="482"/>
    </location>
</feature>
<dbReference type="SMART" id="SM00147">
    <property type="entry name" value="RasGEF"/>
    <property type="match status" value="1"/>
</dbReference>
<dbReference type="Pfam" id="PF00618">
    <property type="entry name" value="RasGEF_N"/>
    <property type="match status" value="1"/>
</dbReference>
<dbReference type="EMBL" id="KB007910">
    <property type="protein sequence ID" value="ELR20503.1"/>
    <property type="molecule type" value="Genomic_DNA"/>
</dbReference>
<dbReference type="InterPro" id="IPR023578">
    <property type="entry name" value="Ras_GEF_dom_sf"/>
</dbReference>
<dbReference type="PANTHER" id="PTHR23113:SF363">
    <property type="entry name" value="PROTEIN SON OF SEVENLESS"/>
    <property type="match status" value="1"/>
</dbReference>
<dbReference type="OrthoDB" id="546434at2759"/>
<dbReference type="PROSITE" id="PS50009">
    <property type="entry name" value="RASGEF_CAT"/>
    <property type="match status" value="1"/>
</dbReference>
<dbReference type="Gene3D" id="1.10.840.10">
    <property type="entry name" value="Ras guanine-nucleotide exchange factors catalytic domain"/>
    <property type="match status" value="1"/>
</dbReference>
<dbReference type="GO" id="GO:0007265">
    <property type="term" value="P:Ras protein signal transduction"/>
    <property type="evidence" value="ECO:0007669"/>
    <property type="project" value="TreeGrafter"/>
</dbReference>
<dbReference type="STRING" id="1257118.L8H701"/>
<name>L8H701_ACACF</name>
<organism evidence="6 7">
    <name type="scientific">Acanthamoeba castellanii (strain ATCC 30010 / Neff)</name>
    <dbReference type="NCBI Taxonomy" id="1257118"/>
    <lineage>
        <taxon>Eukaryota</taxon>
        <taxon>Amoebozoa</taxon>
        <taxon>Discosea</taxon>
        <taxon>Longamoebia</taxon>
        <taxon>Centramoebida</taxon>
        <taxon>Acanthamoebidae</taxon>
        <taxon>Acanthamoeba</taxon>
    </lineage>
</organism>
<gene>
    <name evidence="6" type="ORF">ACA1_098690</name>
</gene>
<evidence type="ECO:0000256" key="1">
    <source>
        <dbReference type="ARBA" id="ARBA00022658"/>
    </source>
</evidence>
<feature type="region of interest" description="Disordered" evidence="3">
    <location>
        <begin position="125"/>
        <end position="170"/>
    </location>
</feature>
<dbReference type="CDD" id="cd06224">
    <property type="entry name" value="REM"/>
    <property type="match status" value="1"/>
</dbReference>
<dbReference type="PROSITE" id="PS50212">
    <property type="entry name" value="RASGEF_NTER"/>
    <property type="match status" value="1"/>
</dbReference>
<accession>L8H701</accession>
<dbReference type="Pfam" id="PF00617">
    <property type="entry name" value="RasGEF"/>
    <property type="match status" value="1"/>
</dbReference>
<dbReference type="Proteomes" id="UP000011083">
    <property type="component" value="Unassembled WGS sequence"/>
</dbReference>
<dbReference type="RefSeq" id="XP_004343634.1">
    <property type="nucleotide sequence ID" value="XM_004343584.1"/>
</dbReference>
<feature type="compositionally biased region" description="Basic and acidic residues" evidence="3">
    <location>
        <begin position="25"/>
        <end position="44"/>
    </location>
</feature>
<keyword evidence="7" id="KW-1185">Reference proteome</keyword>
<feature type="compositionally biased region" description="Low complexity" evidence="3">
    <location>
        <begin position="1229"/>
        <end position="1249"/>
    </location>
</feature>
<dbReference type="PANTHER" id="PTHR23113">
    <property type="entry name" value="GUANINE NUCLEOTIDE EXCHANGE FACTOR"/>
    <property type="match status" value="1"/>
</dbReference>
<dbReference type="GO" id="GO:0005085">
    <property type="term" value="F:guanyl-nucleotide exchange factor activity"/>
    <property type="evidence" value="ECO:0007669"/>
    <property type="project" value="UniProtKB-KW"/>
</dbReference>
<feature type="region of interest" description="Disordered" evidence="3">
    <location>
        <begin position="1"/>
        <end position="85"/>
    </location>
</feature>
<evidence type="ECO:0000256" key="2">
    <source>
        <dbReference type="PROSITE-ProRule" id="PRU00168"/>
    </source>
</evidence>
<protein>
    <submittedName>
        <fullName evidence="6">RasGEF domain containing protein</fullName>
    </submittedName>
</protein>
<dbReference type="KEGG" id="acan:ACA1_098690"/>
<feature type="domain" description="Ras-GEF" evidence="4">
    <location>
        <begin position="1001"/>
        <end position="1243"/>
    </location>
</feature>